<organism evidence="8 9">
    <name type="scientific">Phocaeicola acetigenes</name>
    <dbReference type="NCBI Taxonomy" id="3016083"/>
    <lineage>
        <taxon>Bacteria</taxon>
        <taxon>Pseudomonadati</taxon>
        <taxon>Bacteroidota</taxon>
        <taxon>Bacteroidia</taxon>
        <taxon>Bacteroidales</taxon>
        <taxon>Bacteroidaceae</taxon>
        <taxon>Phocaeicola</taxon>
    </lineage>
</organism>
<dbReference type="Proteomes" id="UP001141933">
    <property type="component" value="Unassembled WGS sequence"/>
</dbReference>
<keyword evidence="3" id="KW-0732">Signal</keyword>
<sequence length="566" mass="63883">MLGILMCGLFSPAYAIPVEKSTNVPTPTSAQADWQKKECIMFIHFGPATFQGREYDNWSSDIRNMYMSKLDTDQWCEVARSWGAKMIVFVAKHCGGFCWWQTETSDYGVKNTPWKNGQGDVVRELSASCKKYGLDMGVYVYPGDEHWGAGIGSGGRTKDPSKQEAYNKIYRQQLRELLSKYGTMKEVWFDGNCHIPVEDILTKYASEAVIFQGKHATIRWVGNEDGYAPDPNWYTLNESDMRSGGATAVHSDVNGNVYAPVEVDVPFLKNGGHKWFWAPETDSLMLSKKQLMELYFNSVGRGAVLLLNATPDTTGLIPASHVQRYKEFGETVQSYFGSPLAQQRGEVTQLVCQFPSLKKVNCVMLQENLMKGQRIMSYQIEGSKDGKTWNVLYKGTSVGNKKIDRFQTVEVQAIRLVVNQFKATPDIVNFSVYCLPEDAIQAVSASHAAVTVGSWEYGTYSTDQWTEVTLDLTPYMNSIGQYELMFKTTGYDYQDNRPSGLTVKDIRLEMYGGDMSPALQKVENQNKFIITRSQQTLDDFPTKIRMKVKRNPCKSIGIITLQKITY</sequence>
<proteinExistence type="inferred from homology"/>
<dbReference type="PANTHER" id="PTHR10030">
    <property type="entry name" value="ALPHA-L-FUCOSIDASE"/>
    <property type="match status" value="1"/>
</dbReference>
<evidence type="ECO:0000256" key="1">
    <source>
        <dbReference type="ARBA" id="ARBA00007951"/>
    </source>
</evidence>
<keyword evidence="9" id="KW-1185">Reference proteome</keyword>
<dbReference type="InterPro" id="IPR000933">
    <property type="entry name" value="Glyco_hydro_29"/>
</dbReference>
<dbReference type="PANTHER" id="PTHR10030:SF37">
    <property type="entry name" value="ALPHA-L-FUCOSIDASE-RELATED"/>
    <property type="match status" value="1"/>
</dbReference>
<dbReference type="InterPro" id="IPR008979">
    <property type="entry name" value="Galactose-bd-like_sf"/>
</dbReference>
<keyword evidence="5" id="KW-0326">Glycosidase</keyword>
<dbReference type="SMART" id="SM00812">
    <property type="entry name" value="Alpha_L_fucos"/>
    <property type="match status" value="1"/>
</dbReference>
<name>A0ABT4PGM8_9BACT</name>
<feature type="domain" description="F5/8 type C" evidence="6">
    <location>
        <begin position="351"/>
        <end position="420"/>
    </location>
</feature>
<feature type="domain" description="Glycoside hydrolase family 29 N-terminal" evidence="7">
    <location>
        <begin position="57"/>
        <end position="333"/>
    </location>
</feature>
<evidence type="ECO:0000313" key="9">
    <source>
        <dbReference type="Proteomes" id="UP001141933"/>
    </source>
</evidence>
<gene>
    <name evidence="8" type="ORF">O6P32_05675</name>
</gene>
<dbReference type="Pfam" id="PF01120">
    <property type="entry name" value="Alpha_L_fucos"/>
    <property type="match status" value="1"/>
</dbReference>
<evidence type="ECO:0000259" key="6">
    <source>
        <dbReference type="Pfam" id="PF00754"/>
    </source>
</evidence>
<dbReference type="Gene3D" id="3.20.20.80">
    <property type="entry name" value="Glycosidases"/>
    <property type="match status" value="1"/>
</dbReference>
<comment type="caution">
    <text evidence="8">The sequence shown here is derived from an EMBL/GenBank/DDBJ whole genome shotgun (WGS) entry which is preliminary data.</text>
</comment>
<dbReference type="Pfam" id="PF00754">
    <property type="entry name" value="F5_F8_type_C"/>
    <property type="match status" value="1"/>
</dbReference>
<evidence type="ECO:0000313" key="8">
    <source>
        <dbReference type="EMBL" id="MCZ8372201.1"/>
    </source>
</evidence>
<dbReference type="InterPro" id="IPR057739">
    <property type="entry name" value="Glyco_hydro_29_N"/>
</dbReference>
<dbReference type="EC" id="3.2.1.51" evidence="2"/>
<dbReference type="SUPFAM" id="SSF51445">
    <property type="entry name" value="(Trans)glycosidases"/>
    <property type="match status" value="1"/>
</dbReference>
<comment type="similarity">
    <text evidence="1">Belongs to the glycosyl hydrolase 29 family.</text>
</comment>
<dbReference type="Gene3D" id="2.60.120.260">
    <property type="entry name" value="Galactose-binding domain-like"/>
    <property type="match status" value="1"/>
</dbReference>
<keyword evidence="4" id="KW-0378">Hydrolase</keyword>
<evidence type="ECO:0000256" key="3">
    <source>
        <dbReference type="ARBA" id="ARBA00022729"/>
    </source>
</evidence>
<accession>A0ABT4PGM8</accession>
<dbReference type="InterPro" id="IPR017853">
    <property type="entry name" value="GH"/>
</dbReference>
<evidence type="ECO:0000259" key="7">
    <source>
        <dbReference type="Pfam" id="PF01120"/>
    </source>
</evidence>
<evidence type="ECO:0000256" key="4">
    <source>
        <dbReference type="ARBA" id="ARBA00022801"/>
    </source>
</evidence>
<evidence type="ECO:0000256" key="2">
    <source>
        <dbReference type="ARBA" id="ARBA00012662"/>
    </source>
</evidence>
<dbReference type="SUPFAM" id="SSF49785">
    <property type="entry name" value="Galactose-binding domain-like"/>
    <property type="match status" value="1"/>
</dbReference>
<dbReference type="InterPro" id="IPR000421">
    <property type="entry name" value="FA58C"/>
</dbReference>
<dbReference type="EMBL" id="JAPZVM010000003">
    <property type="protein sequence ID" value="MCZ8372201.1"/>
    <property type="molecule type" value="Genomic_DNA"/>
</dbReference>
<dbReference type="RefSeq" id="WP_269877287.1">
    <property type="nucleotide sequence ID" value="NZ_JAPZVM010000003.1"/>
</dbReference>
<reference evidence="8" key="1">
    <citation type="submission" date="2022-12" db="EMBL/GenBank/DDBJ databases">
        <title>Phocaeicola acetigenes sp. nov., isolated feces from a healthy human.</title>
        <authorList>
            <person name="Do H."/>
            <person name="Ha Y.B."/>
            <person name="Kim J.-S."/>
            <person name="Suh M.K."/>
            <person name="Kim H.S."/>
            <person name="Lee J.-S."/>
        </authorList>
    </citation>
    <scope>NUCLEOTIDE SEQUENCE</scope>
    <source>
        <strain evidence="8">KGMB11183</strain>
    </source>
</reference>
<evidence type="ECO:0000256" key="5">
    <source>
        <dbReference type="ARBA" id="ARBA00023295"/>
    </source>
</evidence>
<protein>
    <recommendedName>
        <fullName evidence="2">alpha-L-fucosidase</fullName>
        <ecNumber evidence="2">3.2.1.51</ecNumber>
    </recommendedName>
</protein>